<proteinExistence type="predicted"/>
<sequence length="596" mass="67067">MILCLPPELIYSVAAFLPTAGCLVRLAQTCRRLYEIIAADNYRIFQAFVQGQYPTVTVPPLWRDAAHALTLRSHAFRRRAVTARFVELPPNTVRIGKPKTTRRDRPTLGYRPVIDSYESWYGNHWFARKEVLAWGAGADVVLRIKHLSRYEVGEAESVGQKDSYDGAKWILFNDLHNVNSWDDVAGLHLLGGSYSAGFPDAEDLIVGHRNGKLAYLSISPSQGSATYKARFDTQGHNLDYTDLSTGTERVLAASLDRQHISFYRLDSEDDTVQPFASLKTSSHGSSKNRCSKLLSNQQIVVGADGESAKIDIFSFDPTDVKKERSIRIEDDEEGRKPRVTEMVPLPALHSMDDMKSSDLFLSGWEDRHERLMVGSGANALLKIFDLRVSGKYHVDARNISSSISKQSHQPKGSNPYLRHLMNPPVYPSKDISIFLNYRLSENRFAIRLPRSGERRYRGPIYTMSLPSPTSSTLYVGLVNTVVRLDMVGTEDILANGNGKTGENWSLANLSSGFNAQAASEHQPFELACYERPLPEDGGRGVRLLVQKPFWGSSRRRATDVKGEYDDCMPGWDDRWYQPSADRSNRRKGPWREGCNR</sequence>
<dbReference type="SUPFAM" id="SSF81383">
    <property type="entry name" value="F-box domain"/>
    <property type="match status" value="1"/>
</dbReference>
<dbReference type="VEuPathDB" id="FungiDB:MCYG_02196"/>
<keyword evidence="4" id="KW-1185">Reference proteome</keyword>
<dbReference type="HOGENOM" id="CLU_018631_0_0_1"/>
<name>C5FJ47_ARTOC</name>
<dbReference type="eggNOG" id="ENOG502SUQR">
    <property type="taxonomic scope" value="Eukaryota"/>
</dbReference>
<reference evidence="4" key="1">
    <citation type="journal article" date="2012" name="MBio">
        <title>Comparative genome analysis of Trichophyton rubrum and related dermatophytes reveals candidate genes involved in infection.</title>
        <authorList>
            <person name="Martinez D.A."/>
            <person name="Oliver B.G."/>
            <person name="Graeser Y."/>
            <person name="Goldberg J.M."/>
            <person name="Li W."/>
            <person name="Martinez-Rossi N.M."/>
            <person name="Monod M."/>
            <person name="Shelest E."/>
            <person name="Barton R.C."/>
            <person name="Birch E."/>
            <person name="Brakhage A.A."/>
            <person name="Chen Z."/>
            <person name="Gurr S.J."/>
            <person name="Heiman D."/>
            <person name="Heitman J."/>
            <person name="Kosti I."/>
            <person name="Rossi A."/>
            <person name="Saif S."/>
            <person name="Samalova M."/>
            <person name="Saunders C.W."/>
            <person name="Shea T."/>
            <person name="Summerbell R.C."/>
            <person name="Xu J."/>
            <person name="Young S."/>
            <person name="Zeng Q."/>
            <person name="Birren B.W."/>
            <person name="Cuomo C.A."/>
            <person name="White T.C."/>
        </authorList>
    </citation>
    <scope>NUCLEOTIDE SEQUENCE [LARGE SCALE GENOMIC DNA]</scope>
    <source>
        <strain evidence="4">ATCC MYA-4605 / CBS 113480</strain>
    </source>
</reference>
<gene>
    <name evidence="3" type="ORF">MCYG_02196</name>
</gene>
<evidence type="ECO:0000313" key="4">
    <source>
        <dbReference type="Proteomes" id="UP000002035"/>
    </source>
</evidence>
<feature type="region of interest" description="Disordered" evidence="1">
    <location>
        <begin position="577"/>
        <end position="596"/>
    </location>
</feature>
<dbReference type="RefSeq" id="XP_002849262.1">
    <property type="nucleotide sequence ID" value="XM_002849216.1"/>
</dbReference>
<dbReference type="EMBL" id="DS995702">
    <property type="protein sequence ID" value="EEQ29377.1"/>
    <property type="molecule type" value="Genomic_DNA"/>
</dbReference>
<evidence type="ECO:0000256" key="1">
    <source>
        <dbReference type="SAM" id="MobiDB-lite"/>
    </source>
</evidence>
<feature type="domain" description="F-box" evidence="2">
    <location>
        <begin position="1"/>
        <end position="48"/>
    </location>
</feature>
<dbReference type="OrthoDB" id="1259151at2759"/>
<evidence type="ECO:0000313" key="3">
    <source>
        <dbReference type="EMBL" id="EEQ29377.1"/>
    </source>
</evidence>
<accession>C5FJ47</accession>
<evidence type="ECO:0000259" key="2">
    <source>
        <dbReference type="PROSITE" id="PS50181"/>
    </source>
</evidence>
<dbReference type="InterPro" id="IPR001810">
    <property type="entry name" value="F-box_dom"/>
</dbReference>
<dbReference type="Pfam" id="PF12937">
    <property type="entry name" value="F-box-like"/>
    <property type="match status" value="1"/>
</dbReference>
<protein>
    <submittedName>
        <fullName evidence="3">F-box domain-containing protein</fullName>
    </submittedName>
</protein>
<dbReference type="GeneID" id="9223199"/>
<dbReference type="STRING" id="554155.C5FJ47"/>
<dbReference type="AlphaFoldDB" id="C5FJ47"/>
<dbReference type="InterPro" id="IPR036047">
    <property type="entry name" value="F-box-like_dom_sf"/>
</dbReference>
<organism evidence="3 4">
    <name type="scientific">Arthroderma otae (strain ATCC MYA-4605 / CBS 113480)</name>
    <name type="common">Microsporum canis</name>
    <dbReference type="NCBI Taxonomy" id="554155"/>
    <lineage>
        <taxon>Eukaryota</taxon>
        <taxon>Fungi</taxon>
        <taxon>Dikarya</taxon>
        <taxon>Ascomycota</taxon>
        <taxon>Pezizomycotina</taxon>
        <taxon>Eurotiomycetes</taxon>
        <taxon>Eurotiomycetidae</taxon>
        <taxon>Onygenales</taxon>
        <taxon>Arthrodermataceae</taxon>
        <taxon>Microsporum</taxon>
    </lineage>
</organism>
<dbReference type="PROSITE" id="PS50181">
    <property type="entry name" value="FBOX"/>
    <property type="match status" value="1"/>
</dbReference>
<dbReference type="OMA" id="IDSYESW"/>
<dbReference type="Proteomes" id="UP000002035">
    <property type="component" value="Unassembled WGS sequence"/>
</dbReference>